<comment type="caution">
    <text evidence="12">The sequence shown here is derived from an EMBL/GenBank/DDBJ whole genome shotgun (WGS) entry which is preliminary data.</text>
</comment>
<feature type="transmembrane region" description="Helical" evidence="10">
    <location>
        <begin position="234"/>
        <end position="253"/>
    </location>
</feature>
<keyword evidence="13" id="KW-1185">Reference proteome</keyword>
<keyword evidence="5 9" id="KW-0297">G-protein coupled receptor</keyword>
<gene>
    <name evidence="12" type="primary">GPR83_3</name>
    <name evidence="12" type="ORF">DERP_003276</name>
</gene>
<evidence type="ECO:0000256" key="8">
    <source>
        <dbReference type="ARBA" id="ARBA00023224"/>
    </source>
</evidence>
<dbReference type="Gene3D" id="1.20.1070.10">
    <property type="entry name" value="Rhodopsin 7-helix transmembrane proteins"/>
    <property type="match status" value="1"/>
</dbReference>
<feature type="transmembrane region" description="Helical" evidence="10">
    <location>
        <begin position="178"/>
        <end position="198"/>
    </location>
</feature>
<reference evidence="12 13" key="1">
    <citation type="journal article" date="2018" name="J. Allergy Clin. Immunol.">
        <title>High-quality assembly of Dermatophagoides pteronyssinus genome and transcriptome reveals a wide range of novel allergens.</title>
        <authorList>
            <person name="Liu X.Y."/>
            <person name="Yang K.Y."/>
            <person name="Wang M.Q."/>
            <person name="Kwok J.S."/>
            <person name="Zeng X."/>
            <person name="Yang Z."/>
            <person name="Xiao X.J."/>
            <person name="Lau C.P."/>
            <person name="Li Y."/>
            <person name="Huang Z.M."/>
            <person name="Ba J.G."/>
            <person name="Yim A.K."/>
            <person name="Ouyang C.Y."/>
            <person name="Ngai S.M."/>
            <person name="Chan T.F."/>
            <person name="Leung E.L."/>
            <person name="Liu L."/>
            <person name="Liu Z.G."/>
            <person name="Tsui S.K."/>
        </authorList>
    </citation>
    <scope>NUCLEOTIDE SEQUENCE [LARGE SCALE GENOMIC DNA]</scope>
    <source>
        <strain evidence="12">Derp</strain>
    </source>
</reference>
<dbReference type="Pfam" id="PF00001">
    <property type="entry name" value="7tm_1"/>
    <property type="match status" value="1"/>
</dbReference>
<dbReference type="PROSITE" id="PS50262">
    <property type="entry name" value="G_PROTEIN_RECEP_F1_2"/>
    <property type="match status" value="1"/>
</dbReference>
<dbReference type="PRINTS" id="PR01012">
    <property type="entry name" value="NRPEPTIDEYR"/>
</dbReference>
<comment type="subcellular location">
    <subcellularLocation>
        <location evidence="1">Membrane</location>
        <topology evidence="1">Multi-pass membrane protein</topology>
    </subcellularLocation>
</comment>
<keyword evidence="7 9" id="KW-0675">Receptor</keyword>
<dbReference type="InterPro" id="IPR000611">
    <property type="entry name" value="NPY_rcpt"/>
</dbReference>
<evidence type="ECO:0000313" key="13">
    <source>
        <dbReference type="Proteomes" id="UP000887458"/>
    </source>
</evidence>
<keyword evidence="4 10" id="KW-1133">Transmembrane helix</keyword>
<sequence length="522" mass="60849">NVDDKISLFLNLKSSTEYLIQNNQNNVNNNITETIENLREFIMNLDNYSSPSYRATLTRRNILIITFYLTIVIISLFGNLIVCYVVFKRKHMRISTNLLMTNLALSDLIMTVINIPFNLARILLNDWPFGSLLCILVPLIQVTSVYVSTLTMTIIAIDRYQAILNPLNKRITTTLSTSLIIIVIWIAAALFSIPNIIFNRVVNIGHLQRCRAIYPKPEISYRRFVTLFTFLTQYAIPLSITAIAYIRISFYIWSKLIKRNTSDENLDDINCVTTSSNNDVPMMATTSIKSFSKSNDKIDNVIHLTNHNMNNNNVNHHYKHQQQPTNKQRSIITKTSLSKYHASINTLRERSRRKPIKMLALVVVVFSICWLPLNIFHLNSDFFSNNRISDPNIFFICHWFAMSSVCYNPFIYFWLNHHYRQEIKHLVRYLNILCMKQHRRSKPTKTTTTTMMMMRTPNANRQLVNHHSMIEPQIILNNNDDVDINDKSQRIPSSSLSNDKKQRKQFRSNVITTHHHSFHGPF</sequence>
<protein>
    <submittedName>
        <fullName evidence="12">Neuropeptide Y receptor</fullName>
    </submittedName>
</protein>
<evidence type="ECO:0000313" key="12">
    <source>
        <dbReference type="EMBL" id="KAH9422599.1"/>
    </source>
</evidence>
<dbReference type="PROSITE" id="PS00237">
    <property type="entry name" value="G_PROTEIN_RECEP_F1_1"/>
    <property type="match status" value="1"/>
</dbReference>
<dbReference type="InterPro" id="IPR000276">
    <property type="entry name" value="GPCR_Rhodpsn"/>
</dbReference>
<evidence type="ECO:0000256" key="10">
    <source>
        <dbReference type="SAM" id="Phobius"/>
    </source>
</evidence>
<feature type="non-terminal residue" evidence="12">
    <location>
        <position position="522"/>
    </location>
</feature>
<evidence type="ECO:0000256" key="3">
    <source>
        <dbReference type="ARBA" id="ARBA00022692"/>
    </source>
</evidence>
<accession>A0ABQ8JJ16</accession>
<feature type="transmembrane region" description="Helical" evidence="10">
    <location>
        <begin position="99"/>
        <end position="117"/>
    </location>
</feature>
<proteinExistence type="inferred from homology"/>
<dbReference type="EMBL" id="NJHN03000036">
    <property type="protein sequence ID" value="KAH9422599.1"/>
    <property type="molecule type" value="Genomic_DNA"/>
</dbReference>
<dbReference type="SMART" id="SM01381">
    <property type="entry name" value="7TM_GPCR_Srsx"/>
    <property type="match status" value="1"/>
</dbReference>
<evidence type="ECO:0000256" key="5">
    <source>
        <dbReference type="ARBA" id="ARBA00023040"/>
    </source>
</evidence>
<feature type="transmembrane region" description="Helical" evidence="10">
    <location>
        <begin position="129"/>
        <end position="157"/>
    </location>
</feature>
<feature type="non-terminal residue" evidence="12">
    <location>
        <position position="1"/>
    </location>
</feature>
<dbReference type="SUPFAM" id="SSF81321">
    <property type="entry name" value="Family A G protein-coupled receptor-like"/>
    <property type="match status" value="1"/>
</dbReference>
<comment type="similarity">
    <text evidence="2 9">Belongs to the G-protein coupled receptor 1 family.</text>
</comment>
<dbReference type="PANTHER" id="PTHR24235:SF29">
    <property type="entry name" value="GH23382P"/>
    <property type="match status" value="1"/>
</dbReference>
<feature type="domain" description="G-protein coupled receptors family 1 profile" evidence="11">
    <location>
        <begin position="78"/>
        <end position="412"/>
    </location>
</feature>
<feature type="transmembrane region" description="Helical" evidence="10">
    <location>
        <begin position="356"/>
        <end position="373"/>
    </location>
</feature>
<dbReference type="Proteomes" id="UP000887458">
    <property type="component" value="Unassembled WGS sequence"/>
</dbReference>
<evidence type="ECO:0000256" key="4">
    <source>
        <dbReference type="ARBA" id="ARBA00022989"/>
    </source>
</evidence>
<evidence type="ECO:0000256" key="6">
    <source>
        <dbReference type="ARBA" id="ARBA00023136"/>
    </source>
</evidence>
<evidence type="ECO:0000256" key="9">
    <source>
        <dbReference type="RuleBase" id="RU000688"/>
    </source>
</evidence>
<evidence type="ECO:0000256" key="2">
    <source>
        <dbReference type="ARBA" id="ARBA00010663"/>
    </source>
</evidence>
<dbReference type="InterPro" id="IPR017452">
    <property type="entry name" value="GPCR_Rhodpsn_7TM"/>
</dbReference>
<feature type="transmembrane region" description="Helical" evidence="10">
    <location>
        <begin position="62"/>
        <end position="87"/>
    </location>
</feature>
<keyword evidence="6 10" id="KW-0472">Membrane</keyword>
<evidence type="ECO:0000259" key="11">
    <source>
        <dbReference type="PROSITE" id="PS50262"/>
    </source>
</evidence>
<feature type="transmembrane region" description="Helical" evidence="10">
    <location>
        <begin position="393"/>
        <end position="415"/>
    </location>
</feature>
<name>A0ABQ8JJ16_DERPT</name>
<keyword evidence="3 9" id="KW-0812">Transmembrane</keyword>
<dbReference type="PRINTS" id="PR00237">
    <property type="entry name" value="GPCRRHODOPSN"/>
</dbReference>
<organism evidence="12 13">
    <name type="scientific">Dermatophagoides pteronyssinus</name>
    <name type="common">European house dust mite</name>
    <dbReference type="NCBI Taxonomy" id="6956"/>
    <lineage>
        <taxon>Eukaryota</taxon>
        <taxon>Metazoa</taxon>
        <taxon>Ecdysozoa</taxon>
        <taxon>Arthropoda</taxon>
        <taxon>Chelicerata</taxon>
        <taxon>Arachnida</taxon>
        <taxon>Acari</taxon>
        <taxon>Acariformes</taxon>
        <taxon>Sarcoptiformes</taxon>
        <taxon>Astigmata</taxon>
        <taxon>Psoroptidia</taxon>
        <taxon>Analgoidea</taxon>
        <taxon>Pyroglyphidae</taxon>
        <taxon>Dermatophagoidinae</taxon>
        <taxon>Dermatophagoides</taxon>
    </lineage>
</organism>
<evidence type="ECO:0000256" key="1">
    <source>
        <dbReference type="ARBA" id="ARBA00004141"/>
    </source>
</evidence>
<evidence type="ECO:0000256" key="7">
    <source>
        <dbReference type="ARBA" id="ARBA00023170"/>
    </source>
</evidence>
<dbReference type="PANTHER" id="PTHR24235">
    <property type="entry name" value="NEUROPEPTIDE Y RECEPTOR"/>
    <property type="match status" value="1"/>
</dbReference>
<reference evidence="12 13" key="2">
    <citation type="journal article" date="2022" name="Mol. Biol. Evol.">
        <title>Comparative Genomics Reveals Insights into the Divergent Evolution of Astigmatic Mites and Household Pest Adaptations.</title>
        <authorList>
            <person name="Xiong Q."/>
            <person name="Wan A.T."/>
            <person name="Liu X."/>
            <person name="Fung C.S."/>
            <person name="Xiao X."/>
            <person name="Malainual N."/>
            <person name="Hou J."/>
            <person name="Wang L."/>
            <person name="Wang M."/>
            <person name="Yang K.Y."/>
            <person name="Cui Y."/>
            <person name="Leung E.L."/>
            <person name="Nong W."/>
            <person name="Shin S.K."/>
            <person name="Au S.W."/>
            <person name="Jeong K.Y."/>
            <person name="Chew F.T."/>
            <person name="Hui J.H."/>
            <person name="Leung T.F."/>
            <person name="Tungtrongchitr A."/>
            <person name="Zhong N."/>
            <person name="Liu Z."/>
            <person name="Tsui S.K."/>
        </authorList>
    </citation>
    <scope>NUCLEOTIDE SEQUENCE [LARGE SCALE GENOMIC DNA]</scope>
    <source>
        <strain evidence="12">Derp</strain>
    </source>
</reference>
<keyword evidence="8 9" id="KW-0807">Transducer</keyword>